<sequence>MLIDRAVTSSKTNRSRPNAKWCKIANHPHATMLELLEQPQDVLPSPEPESQRLLRAIKKRVAPPRMPTRITSCSDELGFFITRRVSFEVSLFDPFEAECSAICLGLVHGFEPSMGAPFHGFLGPRRAGLGKLPRLCPGRQTRNFKTRERGIHRRVPCDFFIAARVRCGYSPSDAAIKS</sequence>
<evidence type="ECO:0000313" key="2">
    <source>
        <dbReference type="Proteomes" id="UP000316304"/>
    </source>
</evidence>
<organism evidence="1 2">
    <name type="scientific">Novipirellula galeiformis</name>
    <dbReference type="NCBI Taxonomy" id="2528004"/>
    <lineage>
        <taxon>Bacteria</taxon>
        <taxon>Pseudomonadati</taxon>
        <taxon>Planctomycetota</taxon>
        <taxon>Planctomycetia</taxon>
        <taxon>Pirellulales</taxon>
        <taxon>Pirellulaceae</taxon>
        <taxon>Novipirellula</taxon>
    </lineage>
</organism>
<evidence type="ECO:0000313" key="1">
    <source>
        <dbReference type="EMBL" id="TWU21066.1"/>
    </source>
</evidence>
<gene>
    <name evidence="1" type="ORF">Pla52o_40980</name>
</gene>
<dbReference type="Proteomes" id="UP000316304">
    <property type="component" value="Unassembled WGS sequence"/>
</dbReference>
<keyword evidence="2" id="KW-1185">Reference proteome</keyword>
<accession>A0A5C6CCC5</accession>
<dbReference type="AlphaFoldDB" id="A0A5C6CCC5"/>
<name>A0A5C6CCC5_9BACT</name>
<comment type="caution">
    <text evidence="1">The sequence shown here is derived from an EMBL/GenBank/DDBJ whole genome shotgun (WGS) entry which is preliminary data.</text>
</comment>
<reference evidence="1 2" key="1">
    <citation type="submission" date="2019-02" db="EMBL/GenBank/DDBJ databases">
        <title>Deep-cultivation of Planctomycetes and their phenomic and genomic characterization uncovers novel biology.</title>
        <authorList>
            <person name="Wiegand S."/>
            <person name="Jogler M."/>
            <person name="Boedeker C."/>
            <person name="Pinto D."/>
            <person name="Vollmers J."/>
            <person name="Rivas-Marin E."/>
            <person name="Kohn T."/>
            <person name="Peeters S.H."/>
            <person name="Heuer A."/>
            <person name="Rast P."/>
            <person name="Oberbeckmann S."/>
            <person name="Bunk B."/>
            <person name="Jeske O."/>
            <person name="Meyerdierks A."/>
            <person name="Storesund J.E."/>
            <person name="Kallscheuer N."/>
            <person name="Luecker S."/>
            <person name="Lage O.M."/>
            <person name="Pohl T."/>
            <person name="Merkel B.J."/>
            <person name="Hornburger P."/>
            <person name="Mueller R.-W."/>
            <person name="Bruemmer F."/>
            <person name="Labrenz M."/>
            <person name="Spormann A.M."/>
            <person name="Op Den Camp H."/>
            <person name="Overmann J."/>
            <person name="Amann R."/>
            <person name="Jetten M.S.M."/>
            <person name="Mascher T."/>
            <person name="Medema M.H."/>
            <person name="Devos D.P."/>
            <person name="Kaster A.-K."/>
            <person name="Ovreas L."/>
            <person name="Rohde M."/>
            <person name="Galperin M.Y."/>
            <person name="Jogler C."/>
        </authorList>
    </citation>
    <scope>NUCLEOTIDE SEQUENCE [LARGE SCALE GENOMIC DNA]</scope>
    <source>
        <strain evidence="1 2">Pla52o</strain>
    </source>
</reference>
<proteinExistence type="predicted"/>
<protein>
    <submittedName>
        <fullName evidence="1">Uncharacterized protein</fullName>
    </submittedName>
</protein>
<dbReference type="EMBL" id="SJPT01000007">
    <property type="protein sequence ID" value="TWU21066.1"/>
    <property type="molecule type" value="Genomic_DNA"/>
</dbReference>